<dbReference type="InterPro" id="IPR027385">
    <property type="entry name" value="Beta-barrel_OMP"/>
</dbReference>
<evidence type="ECO:0000256" key="1">
    <source>
        <dbReference type="ARBA" id="ARBA00022729"/>
    </source>
</evidence>
<feature type="signal peptide" evidence="2">
    <location>
        <begin position="1"/>
        <end position="20"/>
    </location>
</feature>
<keyword evidence="1 2" id="KW-0732">Signal</keyword>
<keyword evidence="5" id="KW-1185">Reference proteome</keyword>
<feature type="chain" id="PRO_5022872952" evidence="2">
    <location>
        <begin position="21"/>
        <end position="208"/>
    </location>
</feature>
<evidence type="ECO:0000256" key="2">
    <source>
        <dbReference type="SAM" id="SignalP"/>
    </source>
</evidence>
<organism evidence="4 5">
    <name type="scientific">Seonamhaeicola algicola</name>
    <dbReference type="NCBI Taxonomy" id="1719036"/>
    <lineage>
        <taxon>Bacteria</taxon>
        <taxon>Pseudomonadati</taxon>
        <taxon>Bacteroidota</taxon>
        <taxon>Flavobacteriia</taxon>
        <taxon>Flavobacteriales</taxon>
        <taxon>Flavobacteriaceae</taxon>
    </lineage>
</organism>
<evidence type="ECO:0000313" key="5">
    <source>
        <dbReference type="Proteomes" id="UP000321790"/>
    </source>
</evidence>
<evidence type="ECO:0000259" key="3">
    <source>
        <dbReference type="Pfam" id="PF13505"/>
    </source>
</evidence>
<proteinExistence type="predicted"/>
<dbReference type="OrthoDB" id="947434at2"/>
<dbReference type="EMBL" id="VOSC01000025">
    <property type="protein sequence ID" value="TXE10119.1"/>
    <property type="molecule type" value="Genomic_DNA"/>
</dbReference>
<sequence>MKTIIKLTVLMCFVTSLTFAQKLKVTGGVNIMYIDYAVSTIHTENPTDGQPTDTDLTTKFTNSKSTTSYNSSINSTVNFSKTSSETGFYLGLALADINLADKLELLPEVRLVAVKDFNQIQVPVLASYNISDKFKAKVGPSLGFLLDTGEGVKSTNFAIDFGLSYDVSDKISIDARYDWGQTNLLDRGDSDNYLKINNIQIGLSYSFN</sequence>
<gene>
    <name evidence="4" type="ORF">FUA26_11640</name>
</gene>
<dbReference type="AlphaFoldDB" id="A0A5C7AQZ7"/>
<protein>
    <submittedName>
        <fullName evidence="4">Porin family protein</fullName>
    </submittedName>
</protein>
<evidence type="ECO:0000313" key="4">
    <source>
        <dbReference type="EMBL" id="TXE10119.1"/>
    </source>
</evidence>
<accession>A0A5C7AQZ7</accession>
<dbReference type="RefSeq" id="WP_147136117.1">
    <property type="nucleotide sequence ID" value="NZ_VOSC01000025.1"/>
</dbReference>
<name>A0A5C7AQZ7_9FLAO</name>
<reference evidence="5" key="1">
    <citation type="submission" date="2019-08" db="EMBL/GenBank/DDBJ databases">
        <title>Seonamhaeicola sediminis sp. nov., isolated from marine sediment.</title>
        <authorList>
            <person name="Cao W.R."/>
        </authorList>
    </citation>
    <scope>NUCLEOTIDE SEQUENCE [LARGE SCALE GENOMIC DNA]</scope>
    <source>
        <strain evidence="5">Gy8</strain>
    </source>
</reference>
<dbReference type="Gene3D" id="2.40.160.20">
    <property type="match status" value="1"/>
</dbReference>
<dbReference type="Proteomes" id="UP000321790">
    <property type="component" value="Unassembled WGS sequence"/>
</dbReference>
<comment type="caution">
    <text evidence="4">The sequence shown here is derived from an EMBL/GenBank/DDBJ whole genome shotgun (WGS) entry which is preliminary data.</text>
</comment>
<feature type="domain" description="Outer membrane protein beta-barrel" evidence="3">
    <location>
        <begin position="18"/>
        <end position="207"/>
    </location>
</feature>
<dbReference type="Pfam" id="PF13505">
    <property type="entry name" value="OMP_b-brl"/>
    <property type="match status" value="1"/>
</dbReference>